<organism evidence="3 4">
    <name type="scientific">Haloferula luteola</name>
    <dbReference type="NCBI Taxonomy" id="595692"/>
    <lineage>
        <taxon>Bacteria</taxon>
        <taxon>Pseudomonadati</taxon>
        <taxon>Verrucomicrobiota</taxon>
        <taxon>Verrucomicrobiia</taxon>
        <taxon>Verrucomicrobiales</taxon>
        <taxon>Verrucomicrobiaceae</taxon>
        <taxon>Haloferula</taxon>
    </lineage>
</organism>
<feature type="signal peptide" evidence="2">
    <location>
        <begin position="1"/>
        <end position="23"/>
    </location>
</feature>
<dbReference type="GO" id="GO:0005509">
    <property type="term" value="F:calcium ion binding"/>
    <property type="evidence" value="ECO:0007669"/>
    <property type="project" value="InterPro"/>
</dbReference>
<dbReference type="Gene3D" id="4.10.1080.10">
    <property type="entry name" value="TSP type-3 repeat"/>
    <property type="match status" value="1"/>
</dbReference>
<comment type="caution">
    <text evidence="3">The sequence shown here is derived from an EMBL/GenBank/DDBJ whole genome shotgun (WGS) entry which is preliminary data.</text>
</comment>
<dbReference type="SUPFAM" id="SSF103647">
    <property type="entry name" value="TSP type-3 repeat"/>
    <property type="match status" value="1"/>
</dbReference>
<feature type="chain" id="PRO_5032435216" description="EF-hand domain-containing protein" evidence="2">
    <location>
        <begin position="24"/>
        <end position="978"/>
    </location>
</feature>
<name>A0A840VBQ6_9BACT</name>
<sequence length="978" mass="106147">MMTRWFAQVGWLVAGCLASVVQAASAPLPFFEWRSMLATDGSVQTSLVFRSTPGVLYRFEVSQDLQTWTTFGTPIYGLGHEHALALLETSPAPSTPPNPSWAEGWAATPVSLQLQSGESGGWVATWRWLEDERLLSRSGEGDLDPAWQSVPLFSRSGQGFAFYLFHPGGTASAPSVEMEPLSGADEEFWEALADAMPSMNEEVALVPVESALAPPPAPPDPEARRFVRMRLDPELDSDGDGVFDADEFAMAADPQHPDSDLADPFSADRDGNGEPDGWSLDTDGDGIPDIEDSNRHDPQIHWRSTSAPRFAIFQLPPALDPAGNQDTPLQLTHGGAVLYQRGTWFAGAYHPLHLGVPSAGHLDQARPLAMNEKGQILGHGTVTYGEPAEVYVDEKCWWPTPQSPPQRFGDQGVMWTTQDDWSSQFTARMGRLSDAGQFFGDYAVMTALPDGGYEESHQGNALWTLPEKGSFPTAMLGKTTPTLILDDSHYWTYEAPDGGKTTWYQPGGQKVFAKRLARAFVRNPGGTYTGLFYPDHCMIQSTADASSDWKGSQELARCTGFSEQGWALVPQGEVLDGPAGLQYRRDRLWANGQTLSLLDAAPGMDGEWRVSTMNSKGGLLMNRQDPVSGDTHGAVGIPVEIEDDAFATGVDAISVTAKEPDAACEGRVWVMVPAEATEAPKFRIRTTASLLAPLTLINQGPWTWGAQGTEVPLTQTETEISVASAATTSGDYHARLRAGTQDSLSQPLGIKVMKKRTLKVNVWRIRSQIGNAVVAPPELTKFKVDTMLNRVFLNQVNLDFQSSVFDVTLSFDNVGSLGSMPDDGNIGSLDISQDFGIEAFDIRSKIGLGLEDSDAVVNVFVVGGVLSIRVPGAGYDFVSYAKADIARRHCWIIGLQVSEGEIMRSMCHEIGHILIGPGHPDVASNRGPAPLLGTDQSRRLMCSGKLRQVDGTGVLLVKKEWDLIDISLNEILELEGVE</sequence>
<dbReference type="InterPro" id="IPR028974">
    <property type="entry name" value="TSP_type-3_rpt"/>
</dbReference>
<evidence type="ECO:0008006" key="5">
    <source>
        <dbReference type="Google" id="ProtNLM"/>
    </source>
</evidence>
<keyword evidence="2" id="KW-0732">Signal</keyword>
<keyword evidence="4" id="KW-1185">Reference proteome</keyword>
<dbReference type="EMBL" id="JACHFD010000005">
    <property type="protein sequence ID" value="MBB5351239.1"/>
    <property type="molecule type" value="Genomic_DNA"/>
</dbReference>
<gene>
    <name evidence="3" type="ORF">HNR46_001473</name>
</gene>
<reference evidence="3 4" key="1">
    <citation type="submission" date="2020-08" db="EMBL/GenBank/DDBJ databases">
        <title>Genomic Encyclopedia of Type Strains, Phase IV (KMG-IV): sequencing the most valuable type-strain genomes for metagenomic binning, comparative biology and taxonomic classification.</title>
        <authorList>
            <person name="Goeker M."/>
        </authorList>
    </citation>
    <scope>NUCLEOTIDE SEQUENCE [LARGE SCALE GENOMIC DNA]</scope>
    <source>
        <strain evidence="3 4">YC6886</strain>
    </source>
</reference>
<dbReference type="PROSITE" id="PS51257">
    <property type="entry name" value="PROKAR_LIPOPROTEIN"/>
    <property type="match status" value="1"/>
</dbReference>
<feature type="region of interest" description="Disordered" evidence="1">
    <location>
        <begin position="252"/>
        <end position="297"/>
    </location>
</feature>
<evidence type="ECO:0000313" key="4">
    <source>
        <dbReference type="Proteomes" id="UP000557717"/>
    </source>
</evidence>
<protein>
    <recommendedName>
        <fullName evidence="5">EF-hand domain-containing protein</fullName>
    </recommendedName>
</protein>
<feature type="compositionally biased region" description="Acidic residues" evidence="1">
    <location>
        <begin position="282"/>
        <end position="291"/>
    </location>
</feature>
<proteinExistence type="predicted"/>
<evidence type="ECO:0000256" key="1">
    <source>
        <dbReference type="SAM" id="MobiDB-lite"/>
    </source>
</evidence>
<accession>A0A840VBQ6</accession>
<dbReference type="RefSeq" id="WP_221285053.1">
    <property type="nucleotide sequence ID" value="NZ_JACHFD010000005.1"/>
</dbReference>
<dbReference type="AlphaFoldDB" id="A0A840VBQ6"/>
<evidence type="ECO:0000313" key="3">
    <source>
        <dbReference type="EMBL" id="MBB5351239.1"/>
    </source>
</evidence>
<dbReference type="Proteomes" id="UP000557717">
    <property type="component" value="Unassembled WGS sequence"/>
</dbReference>
<evidence type="ECO:0000256" key="2">
    <source>
        <dbReference type="SAM" id="SignalP"/>
    </source>
</evidence>